<dbReference type="EMBL" id="GDHF01028805">
    <property type="protein sequence ID" value="JAI23509.1"/>
    <property type="molecule type" value="Transcribed_RNA"/>
</dbReference>
<name>A0A0K8UA31_BACLA</name>
<protein>
    <recommendedName>
        <fullName evidence="2">Pupal cuticle protein G1A</fullName>
    </recommendedName>
</protein>
<dbReference type="InterPro" id="IPR007614">
    <property type="entry name" value="Retinin_C"/>
</dbReference>
<gene>
    <name evidence="1" type="ORF">c0_g1_i1</name>
</gene>
<organism evidence="1">
    <name type="scientific">Bactrocera latifrons</name>
    <name type="common">Malaysian fruit fly</name>
    <name type="synonym">Chaetodacus latifrons</name>
    <dbReference type="NCBI Taxonomy" id="174628"/>
    <lineage>
        <taxon>Eukaryota</taxon>
        <taxon>Metazoa</taxon>
        <taxon>Ecdysozoa</taxon>
        <taxon>Arthropoda</taxon>
        <taxon>Hexapoda</taxon>
        <taxon>Insecta</taxon>
        <taxon>Pterygota</taxon>
        <taxon>Neoptera</taxon>
        <taxon>Endopterygota</taxon>
        <taxon>Diptera</taxon>
        <taxon>Brachycera</taxon>
        <taxon>Muscomorpha</taxon>
        <taxon>Tephritoidea</taxon>
        <taxon>Tephritidae</taxon>
        <taxon>Bactrocera</taxon>
        <taxon>Bactrocera</taxon>
    </lineage>
</organism>
<dbReference type="AlphaFoldDB" id="A0A0K8UA31"/>
<dbReference type="PANTHER" id="PTHR34931:SF3">
    <property type="entry name" value="FI02976P-RELATED"/>
    <property type="match status" value="1"/>
</dbReference>
<reference evidence="1" key="1">
    <citation type="submission" date="2015-06" db="EMBL/GenBank/DDBJ databases">
        <authorList>
            <person name="Hoefler B.C."/>
            <person name="Straight P.D."/>
        </authorList>
    </citation>
    <scope>NUCLEOTIDE SEQUENCE</scope>
</reference>
<accession>A0A0K8UA31</accession>
<dbReference type="Pfam" id="PF04527">
    <property type="entry name" value="Retinin_C"/>
    <property type="match status" value="1"/>
</dbReference>
<dbReference type="OrthoDB" id="7493332at2759"/>
<feature type="non-terminal residue" evidence="1">
    <location>
        <position position="1"/>
    </location>
</feature>
<evidence type="ECO:0000313" key="1">
    <source>
        <dbReference type="EMBL" id="JAI23509.1"/>
    </source>
</evidence>
<proteinExistence type="predicted"/>
<sequence>THSVNTDLQTTNKTLKKMFKLVVLSALLAVAAARPSLIESHSALQLAPAATIAVQEPVLTRVGSVVKSIPTAVSHQSSTIVHSSAHVVEDIVAPALRTSVVAAPALVQSVAAAPVLHSAAVQTVSAAPLLQHAPIAHLSAPLTNLHAASPLAHGLW</sequence>
<evidence type="ECO:0008006" key="2">
    <source>
        <dbReference type="Google" id="ProtNLM"/>
    </source>
</evidence>
<dbReference type="PANTHER" id="PTHR34931">
    <property type="entry name" value="FI02976P-RELATED"/>
    <property type="match status" value="1"/>
</dbReference>